<keyword evidence="2" id="KW-1185">Reference proteome</keyword>
<proteinExistence type="predicted"/>
<dbReference type="Proteomes" id="UP000789901">
    <property type="component" value="Unassembled WGS sequence"/>
</dbReference>
<name>A0ABN7VR70_GIGMA</name>
<dbReference type="EMBL" id="CAJVQB010020297">
    <property type="protein sequence ID" value="CAG8794074.1"/>
    <property type="molecule type" value="Genomic_DNA"/>
</dbReference>
<reference evidence="1 2" key="1">
    <citation type="submission" date="2021-06" db="EMBL/GenBank/DDBJ databases">
        <authorList>
            <person name="Kallberg Y."/>
            <person name="Tangrot J."/>
            <person name="Rosling A."/>
        </authorList>
    </citation>
    <scope>NUCLEOTIDE SEQUENCE [LARGE SCALE GENOMIC DNA]</scope>
    <source>
        <strain evidence="1 2">120-4 pot B 10/14</strain>
    </source>
</reference>
<comment type="caution">
    <text evidence="1">The sequence shown here is derived from an EMBL/GenBank/DDBJ whole genome shotgun (WGS) entry which is preliminary data.</text>
</comment>
<evidence type="ECO:0000313" key="1">
    <source>
        <dbReference type="EMBL" id="CAG8794074.1"/>
    </source>
</evidence>
<evidence type="ECO:0000313" key="2">
    <source>
        <dbReference type="Proteomes" id="UP000789901"/>
    </source>
</evidence>
<sequence>MSKKLSTHTRKFLRSDATYLLPEAIEEIRNAQNNIPNTQYIMCQKHYIEATTYQKIINNQRPPEPTEKCHRILDSVSIFDQISENNKESLQPVSAEHDTSPTNIQEDKINVISATKVALLCNRRKADLEKYRKSSFYAPIFVSVS</sequence>
<protein>
    <submittedName>
        <fullName evidence="1">40129_t:CDS:1</fullName>
    </submittedName>
</protein>
<accession>A0ABN7VR70</accession>
<organism evidence="1 2">
    <name type="scientific">Gigaspora margarita</name>
    <dbReference type="NCBI Taxonomy" id="4874"/>
    <lineage>
        <taxon>Eukaryota</taxon>
        <taxon>Fungi</taxon>
        <taxon>Fungi incertae sedis</taxon>
        <taxon>Mucoromycota</taxon>
        <taxon>Glomeromycotina</taxon>
        <taxon>Glomeromycetes</taxon>
        <taxon>Diversisporales</taxon>
        <taxon>Gigasporaceae</taxon>
        <taxon>Gigaspora</taxon>
    </lineage>
</organism>
<gene>
    <name evidence="1" type="ORF">GMARGA_LOCUS21716</name>
</gene>